<dbReference type="OrthoDB" id="6382410at2"/>
<proteinExistence type="predicted"/>
<protein>
    <submittedName>
        <fullName evidence="2">GNAT family N-acetyltransferase</fullName>
    </submittedName>
</protein>
<keyword evidence="2" id="KW-0808">Transferase</keyword>
<dbReference type="Pfam" id="PF13508">
    <property type="entry name" value="Acetyltransf_7"/>
    <property type="match status" value="1"/>
</dbReference>
<dbReference type="PROSITE" id="PS51186">
    <property type="entry name" value="GNAT"/>
    <property type="match status" value="1"/>
</dbReference>
<gene>
    <name evidence="2" type="ORF">FG384_03750</name>
</gene>
<dbReference type="GO" id="GO:0016747">
    <property type="term" value="F:acyltransferase activity, transferring groups other than amino-acyl groups"/>
    <property type="evidence" value="ECO:0007669"/>
    <property type="project" value="InterPro"/>
</dbReference>
<dbReference type="InterPro" id="IPR000182">
    <property type="entry name" value="GNAT_dom"/>
</dbReference>
<evidence type="ECO:0000313" key="3">
    <source>
        <dbReference type="Proteomes" id="UP000316626"/>
    </source>
</evidence>
<organism evidence="2 3">
    <name type="scientific">Psychrobacillus vulpis</name>
    <dbReference type="NCBI Taxonomy" id="2325572"/>
    <lineage>
        <taxon>Bacteria</taxon>
        <taxon>Bacillati</taxon>
        <taxon>Bacillota</taxon>
        <taxon>Bacilli</taxon>
        <taxon>Bacillales</taxon>
        <taxon>Bacillaceae</taxon>
        <taxon>Psychrobacillus</taxon>
    </lineage>
</organism>
<dbReference type="Gene3D" id="3.40.630.30">
    <property type="match status" value="1"/>
</dbReference>
<dbReference type="Proteomes" id="UP000316626">
    <property type="component" value="Unassembled WGS sequence"/>
</dbReference>
<dbReference type="EMBL" id="VDGI01000002">
    <property type="protein sequence ID" value="TQR21389.1"/>
    <property type="molecule type" value="Genomic_DNA"/>
</dbReference>
<reference evidence="2 3" key="1">
    <citation type="submission" date="2019-06" db="EMBL/GenBank/DDBJ databases">
        <title>Psychrobacillus vulpis sp. nov., a new species isolated from feces of a red fox that inhabits in The Tablas de Daimiel Natural Park, Albacete, Spain.</title>
        <authorList>
            <person name="Rodriguez M."/>
            <person name="Reina J.C."/>
            <person name="Bejar V."/>
            <person name="Llamas I."/>
        </authorList>
    </citation>
    <scope>NUCLEOTIDE SEQUENCE [LARGE SCALE GENOMIC DNA]</scope>
    <source>
        <strain evidence="2 3">Z8</strain>
    </source>
</reference>
<dbReference type="SUPFAM" id="SSF55729">
    <property type="entry name" value="Acyl-CoA N-acyltransferases (Nat)"/>
    <property type="match status" value="1"/>
</dbReference>
<name>A0A544TVB4_9BACI</name>
<dbReference type="CDD" id="cd04301">
    <property type="entry name" value="NAT_SF"/>
    <property type="match status" value="1"/>
</dbReference>
<dbReference type="InterPro" id="IPR016181">
    <property type="entry name" value="Acyl_CoA_acyltransferase"/>
</dbReference>
<accession>A0A544TVB4</accession>
<evidence type="ECO:0000313" key="2">
    <source>
        <dbReference type="EMBL" id="TQR21389.1"/>
    </source>
</evidence>
<keyword evidence="3" id="KW-1185">Reference proteome</keyword>
<dbReference type="AlphaFoldDB" id="A0A544TVB4"/>
<comment type="caution">
    <text evidence="2">The sequence shown here is derived from an EMBL/GenBank/DDBJ whole genome shotgun (WGS) entry which is preliminary data.</text>
</comment>
<sequence>MLKEVAQWMKDSGIKQWEFLLRGGDDEEIKQAVSNNVTYIIIKDKEIIATFTLSSKQSEWDNHIFGEDRLSNSLYLHRLAITPKFMKKGIGKSILHWILENINTDKELIKLDCVANNTKLNDFYKNNGFELIGIKDGHSKFQVCIK</sequence>
<feature type="domain" description="N-acetyltransferase" evidence="1">
    <location>
        <begin position="1"/>
        <end position="146"/>
    </location>
</feature>
<evidence type="ECO:0000259" key="1">
    <source>
        <dbReference type="PROSITE" id="PS51186"/>
    </source>
</evidence>